<dbReference type="SUPFAM" id="SSF52402">
    <property type="entry name" value="Adenine nucleotide alpha hydrolases-like"/>
    <property type="match status" value="1"/>
</dbReference>
<comment type="domain">
    <text evidence="6">The N-terminal region contains the highly conserved SGGXDS motif, predicted to be a P-loop motif involved in ATP binding.</text>
</comment>
<dbReference type="AlphaFoldDB" id="Q0YU51"/>
<keyword evidence="4 6" id="KW-0067">ATP-binding</keyword>
<dbReference type="OrthoDB" id="9807403at2"/>
<dbReference type="CDD" id="cd01992">
    <property type="entry name" value="TilS_N"/>
    <property type="match status" value="1"/>
</dbReference>
<keyword evidence="2 6" id="KW-0819">tRNA processing</keyword>
<dbReference type="PANTHER" id="PTHR43033:SF1">
    <property type="entry name" value="TRNA(ILE)-LYSIDINE SYNTHASE-RELATED"/>
    <property type="match status" value="1"/>
</dbReference>
<evidence type="ECO:0000313" key="9">
    <source>
        <dbReference type="Proteomes" id="UP000004162"/>
    </source>
</evidence>
<keyword evidence="1 6" id="KW-0436">Ligase</keyword>
<reference evidence="8 9" key="2">
    <citation type="submission" date="2006-07" db="EMBL/GenBank/DDBJ databases">
        <title>Sequencing of the draft genome and assembly of Chlorobium ferroxidans DSM 13031.</title>
        <authorList>
            <consortium name="US DOE Joint Genome Institute (JGI-PGF)"/>
            <person name="Copeland A."/>
            <person name="Lucas S."/>
            <person name="Lapidus A."/>
            <person name="Barry K."/>
            <person name="Glavina del Rio T."/>
            <person name="Dalin E."/>
            <person name="Tice H."/>
            <person name="Bruce D."/>
            <person name="Pitluck S."/>
            <person name="Richardson P."/>
        </authorList>
    </citation>
    <scope>NUCLEOTIDE SEQUENCE [LARGE SCALE GENOMIC DNA]</scope>
    <source>
        <strain evidence="8 9">DSM 13031</strain>
    </source>
</reference>
<evidence type="ECO:0000256" key="2">
    <source>
        <dbReference type="ARBA" id="ARBA00022694"/>
    </source>
</evidence>
<name>Q0YU51_9CHLB</name>
<keyword evidence="6" id="KW-0963">Cytoplasm</keyword>
<dbReference type="InterPro" id="IPR012094">
    <property type="entry name" value="tRNA_Ile_lys_synt"/>
</dbReference>
<dbReference type="Pfam" id="PF01171">
    <property type="entry name" value="ATP_bind_3"/>
    <property type="match status" value="1"/>
</dbReference>
<evidence type="ECO:0000256" key="5">
    <source>
        <dbReference type="ARBA" id="ARBA00048539"/>
    </source>
</evidence>
<comment type="subcellular location">
    <subcellularLocation>
        <location evidence="6">Cytoplasm</location>
    </subcellularLocation>
</comment>
<dbReference type="EMBL" id="AASE01000002">
    <property type="protein sequence ID" value="EAT59703.1"/>
    <property type="molecule type" value="Genomic_DNA"/>
</dbReference>
<organism evidence="8 9">
    <name type="scientific">Chlorobium ferrooxidans DSM 13031</name>
    <dbReference type="NCBI Taxonomy" id="377431"/>
    <lineage>
        <taxon>Bacteria</taxon>
        <taxon>Pseudomonadati</taxon>
        <taxon>Chlorobiota</taxon>
        <taxon>Chlorobiia</taxon>
        <taxon>Chlorobiales</taxon>
        <taxon>Chlorobiaceae</taxon>
        <taxon>Chlorobium/Pelodictyon group</taxon>
        <taxon>Chlorobium</taxon>
    </lineage>
</organism>
<sequence>MNALEKKFLSQIKARRLVEQGDRILVALSGGPDSMAMLSLFTALRPVLHLQLAVAHCNFLLRGRESDGDEDFVREAALRLGMECFVERFDTRHHASQLKKSLEETARILRYGFFDKVLEEQGFSKVATAHHVSDNAETILFNLFRGASLPALKGIRARNDRIIRPMLLLHKAEIKGYLKEKGIASRIDSSNSSDDYDRNFIRNRVIPLIEERFAHKLMPSLQRVSEQAGELEEFLELYFENLAECEPGLSLVEGRLEVGALRKLTVFEQKEIFKRALREMDTPVDAQALQKLVDLLNSRPGKVVMAGRGLQVLWKGRVLCFLRDPLSSPGSPDALER</sequence>
<dbReference type="GO" id="GO:0005524">
    <property type="term" value="F:ATP binding"/>
    <property type="evidence" value="ECO:0007669"/>
    <property type="project" value="UniProtKB-UniRule"/>
</dbReference>
<dbReference type="GO" id="GO:0032267">
    <property type="term" value="F:tRNA(Ile)-lysidine synthase activity"/>
    <property type="evidence" value="ECO:0007669"/>
    <property type="project" value="UniProtKB-EC"/>
</dbReference>
<gene>
    <name evidence="6" type="primary">tilS</name>
    <name evidence="8" type="ORF">CferDRAFT_1710</name>
</gene>
<feature type="binding site" evidence="6">
    <location>
        <begin position="29"/>
        <end position="34"/>
    </location>
    <ligand>
        <name>ATP</name>
        <dbReference type="ChEBI" id="CHEBI:30616"/>
    </ligand>
</feature>
<dbReference type="Gene3D" id="3.40.50.620">
    <property type="entry name" value="HUPs"/>
    <property type="match status" value="1"/>
</dbReference>
<keyword evidence="3 6" id="KW-0547">Nucleotide-binding</keyword>
<evidence type="ECO:0000259" key="7">
    <source>
        <dbReference type="Pfam" id="PF01171"/>
    </source>
</evidence>
<dbReference type="PANTHER" id="PTHR43033">
    <property type="entry name" value="TRNA(ILE)-LYSIDINE SYNTHASE-RELATED"/>
    <property type="match status" value="1"/>
</dbReference>
<comment type="function">
    <text evidence="6">Ligates lysine onto the cytidine present at position 34 of the AUA codon-specific tRNA(Ile) that contains the anticodon CAU, in an ATP-dependent manner. Cytidine is converted to lysidine, thus changing the amino acid specificity of the tRNA from methionine to isoleucine.</text>
</comment>
<reference evidence="8 9" key="1">
    <citation type="submission" date="2006-07" db="EMBL/GenBank/DDBJ databases">
        <title>Annotation of the draft genome assembly of Chlorobium ferroxidans DSM 13031.</title>
        <authorList>
            <consortium name="US DOE Joint Genome Institute (JGI-ORNL)"/>
            <person name="Larimer F."/>
            <person name="Land M."/>
            <person name="Hauser L."/>
        </authorList>
    </citation>
    <scope>NUCLEOTIDE SEQUENCE [LARGE SCALE GENOMIC DNA]</scope>
    <source>
        <strain evidence="8 9">DSM 13031</strain>
    </source>
</reference>
<dbReference type="Proteomes" id="UP000004162">
    <property type="component" value="Unassembled WGS sequence"/>
</dbReference>
<dbReference type="HAMAP" id="MF_01161">
    <property type="entry name" value="tRNA_Ile_lys_synt"/>
    <property type="match status" value="1"/>
</dbReference>
<comment type="caution">
    <text evidence="8">The sequence shown here is derived from an EMBL/GenBank/DDBJ whole genome shotgun (WGS) entry which is preliminary data.</text>
</comment>
<dbReference type="RefSeq" id="WP_006365477.1">
    <property type="nucleotide sequence ID" value="NZ_AASE01000002.1"/>
</dbReference>
<accession>Q0YU51</accession>
<evidence type="ECO:0000256" key="3">
    <source>
        <dbReference type="ARBA" id="ARBA00022741"/>
    </source>
</evidence>
<dbReference type="NCBIfam" id="TIGR02432">
    <property type="entry name" value="lysidine_TilS_N"/>
    <property type="match status" value="1"/>
</dbReference>
<dbReference type="InterPro" id="IPR011063">
    <property type="entry name" value="TilS/TtcA_N"/>
</dbReference>
<evidence type="ECO:0000313" key="8">
    <source>
        <dbReference type="EMBL" id="EAT59703.1"/>
    </source>
</evidence>
<comment type="catalytic activity">
    <reaction evidence="5 6">
        <text>cytidine(34) in tRNA(Ile2) + L-lysine + ATP = lysidine(34) in tRNA(Ile2) + AMP + diphosphate + H(+)</text>
        <dbReference type="Rhea" id="RHEA:43744"/>
        <dbReference type="Rhea" id="RHEA-COMP:10625"/>
        <dbReference type="Rhea" id="RHEA-COMP:10670"/>
        <dbReference type="ChEBI" id="CHEBI:15378"/>
        <dbReference type="ChEBI" id="CHEBI:30616"/>
        <dbReference type="ChEBI" id="CHEBI:32551"/>
        <dbReference type="ChEBI" id="CHEBI:33019"/>
        <dbReference type="ChEBI" id="CHEBI:82748"/>
        <dbReference type="ChEBI" id="CHEBI:83665"/>
        <dbReference type="ChEBI" id="CHEBI:456215"/>
        <dbReference type="EC" id="6.3.4.19"/>
    </reaction>
</comment>
<evidence type="ECO:0000256" key="4">
    <source>
        <dbReference type="ARBA" id="ARBA00022840"/>
    </source>
</evidence>
<feature type="domain" description="tRNA(Ile)-lysidine/2-thiocytidine synthase N-terminal" evidence="7">
    <location>
        <begin position="24"/>
        <end position="203"/>
    </location>
</feature>
<dbReference type="GO" id="GO:0006400">
    <property type="term" value="P:tRNA modification"/>
    <property type="evidence" value="ECO:0007669"/>
    <property type="project" value="UniProtKB-UniRule"/>
</dbReference>
<keyword evidence="9" id="KW-1185">Reference proteome</keyword>
<protein>
    <recommendedName>
        <fullName evidence="6">tRNA(Ile)-lysidine synthase</fullName>
        <ecNumber evidence="6">6.3.4.19</ecNumber>
    </recommendedName>
    <alternativeName>
        <fullName evidence="6">tRNA(Ile)-2-lysyl-cytidine synthase</fullName>
    </alternativeName>
    <alternativeName>
        <fullName evidence="6">tRNA(Ile)-lysidine synthetase</fullName>
    </alternativeName>
</protein>
<dbReference type="EC" id="6.3.4.19" evidence="6"/>
<proteinExistence type="inferred from homology"/>
<comment type="similarity">
    <text evidence="6">Belongs to the tRNA(Ile)-lysidine synthase family.</text>
</comment>
<dbReference type="InterPro" id="IPR012795">
    <property type="entry name" value="tRNA_Ile_lys_synt_N"/>
</dbReference>
<dbReference type="InterPro" id="IPR014729">
    <property type="entry name" value="Rossmann-like_a/b/a_fold"/>
</dbReference>
<dbReference type="GO" id="GO:0005737">
    <property type="term" value="C:cytoplasm"/>
    <property type="evidence" value="ECO:0007669"/>
    <property type="project" value="UniProtKB-SubCell"/>
</dbReference>
<evidence type="ECO:0000256" key="1">
    <source>
        <dbReference type="ARBA" id="ARBA00022598"/>
    </source>
</evidence>
<evidence type="ECO:0000256" key="6">
    <source>
        <dbReference type="HAMAP-Rule" id="MF_01161"/>
    </source>
</evidence>